<dbReference type="AlphaFoldDB" id="A0AAD4ZY77"/>
<evidence type="ECO:0000313" key="1">
    <source>
        <dbReference type="EMBL" id="KAI5356468.1"/>
    </source>
</evidence>
<protein>
    <submittedName>
        <fullName evidence="1">Uncharacterized protein</fullName>
    </submittedName>
</protein>
<reference evidence="1 2" key="1">
    <citation type="journal article" date="2022" name="G3 (Bethesda)">
        <title>Whole-genome sequence and methylome profiling of the almond [Prunus dulcis (Mill.) D.A. Webb] cultivar 'Nonpareil'.</title>
        <authorList>
            <person name="D'Amico-Willman K.M."/>
            <person name="Ouma W.Z."/>
            <person name="Meulia T."/>
            <person name="Sideli G.M."/>
            <person name="Gradziel T.M."/>
            <person name="Fresnedo-Ramirez J."/>
        </authorList>
    </citation>
    <scope>NUCLEOTIDE SEQUENCE [LARGE SCALE GENOMIC DNA]</scope>
    <source>
        <strain evidence="1">Clone GOH B32 T37-40</strain>
    </source>
</reference>
<gene>
    <name evidence="1" type="ORF">L3X38_009364</name>
</gene>
<dbReference type="EMBL" id="JAJFAZ020000001">
    <property type="protein sequence ID" value="KAI5356468.1"/>
    <property type="molecule type" value="Genomic_DNA"/>
</dbReference>
<name>A0AAD4ZY77_PRUDU</name>
<evidence type="ECO:0000313" key="2">
    <source>
        <dbReference type="Proteomes" id="UP001054821"/>
    </source>
</evidence>
<organism evidence="1 2">
    <name type="scientific">Prunus dulcis</name>
    <name type="common">Almond</name>
    <name type="synonym">Amygdalus dulcis</name>
    <dbReference type="NCBI Taxonomy" id="3755"/>
    <lineage>
        <taxon>Eukaryota</taxon>
        <taxon>Viridiplantae</taxon>
        <taxon>Streptophyta</taxon>
        <taxon>Embryophyta</taxon>
        <taxon>Tracheophyta</taxon>
        <taxon>Spermatophyta</taxon>
        <taxon>Magnoliopsida</taxon>
        <taxon>eudicotyledons</taxon>
        <taxon>Gunneridae</taxon>
        <taxon>Pentapetalae</taxon>
        <taxon>rosids</taxon>
        <taxon>fabids</taxon>
        <taxon>Rosales</taxon>
        <taxon>Rosaceae</taxon>
        <taxon>Amygdaloideae</taxon>
        <taxon>Amygdaleae</taxon>
        <taxon>Prunus</taxon>
    </lineage>
</organism>
<accession>A0AAD4ZY77</accession>
<dbReference type="Proteomes" id="UP001054821">
    <property type="component" value="Chromosome 1"/>
</dbReference>
<sequence length="90" mass="10015">MLGWRTMPLPGPRSTPYTFSWRGVVEKDNFGTKQQPAIPPTASSQLFRLRWSNSIKLLSSAPLETAVAYYINYLSKCDEAAVCCAVQLST</sequence>
<comment type="caution">
    <text evidence="1">The sequence shown here is derived from an EMBL/GenBank/DDBJ whole genome shotgun (WGS) entry which is preliminary data.</text>
</comment>
<proteinExistence type="predicted"/>
<keyword evidence="2" id="KW-1185">Reference proteome</keyword>